<dbReference type="AlphaFoldDB" id="A0A250V3W7"/>
<dbReference type="EMBL" id="BDQI01000001">
    <property type="protein sequence ID" value="GAX48845.1"/>
    <property type="molecule type" value="Genomic_DNA"/>
</dbReference>
<dbReference type="PROSITE" id="PS50850">
    <property type="entry name" value="MFS"/>
    <property type="match status" value="1"/>
</dbReference>
<name>A0A250V3W7_STROL</name>
<dbReference type="InterPro" id="IPR011701">
    <property type="entry name" value="MFS"/>
</dbReference>
<feature type="transmembrane region" description="Helical" evidence="6">
    <location>
        <begin position="173"/>
        <end position="194"/>
    </location>
</feature>
<dbReference type="PANTHER" id="PTHR23501:SF197">
    <property type="entry name" value="COMD"/>
    <property type="match status" value="1"/>
</dbReference>
<evidence type="ECO:0000313" key="9">
    <source>
        <dbReference type="Proteomes" id="UP000217446"/>
    </source>
</evidence>
<feature type="transmembrane region" description="Helical" evidence="6">
    <location>
        <begin position="377"/>
        <end position="399"/>
    </location>
</feature>
<feature type="transmembrane region" description="Helical" evidence="6">
    <location>
        <begin position="315"/>
        <end position="335"/>
    </location>
</feature>
<dbReference type="InterPro" id="IPR036259">
    <property type="entry name" value="MFS_trans_sf"/>
</dbReference>
<dbReference type="PANTHER" id="PTHR23501">
    <property type="entry name" value="MAJOR FACILITATOR SUPERFAMILY"/>
    <property type="match status" value="1"/>
</dbReference>
<feature type="transmembrane region" description="Helical" evidence="6">
    <location>
        <begin position="60"/>
        <end position="77"/>
    </location>
</feature>
<feature type="transmembrane region" description="Helical" evidence="6">
    <location>
        <begin position="411"/>
        <end position="433"/>
    </location>
</feature>
<gene>
    <name evidence="8" type="ORF">SO3561_00327</name>
</gene>
<feature type="transmembrane region" description="Helical" evidence="6">
    <location>
        <begin position="347"/>
        <end position="371"/>
    </location>
</feature>
<keyword evidence="2 6" id="KW-0812">Transmembrane</keyword>
<dbReference type="Gene3D" id="1.20.1250.20">
    <property type="entry name" value="MFS general substrate transporter like domains"/>
    <property type="match status" value="2"/>
</dbReference>
<evidence type="ECO:0000259" key="7">
    <source>
        <dbReference type="PROSITE" id="PS50850"/>
    </source>
</evidence>
<dbReference type="Proteomes" id="UP000217446">
    <property type="component" value="Unassembled WGS sequence"/>
</dbReference>
<comment type="caution">
    <text evidence="8">The sequence shown here is derived from an EMBL/GenBank/DDBJ whole genome shotgun (WGS) entry which is preliminary data.</text>
</comment>
<evidence type="ECO:0000256" key="6">
    <source>
        <dbReference type="SAM" id="Phobius"/>
    </source>
</evidence>
<dbReference type="RefSeq" id="WP_079064767.1">
    <property type="nucleotide sequence ID" value="NZ_BDQI01000001.1"/>
</dbReference>
<evidence type="ECO:0000256" key="4">
    <source>
        <dbReference type="ARBA" id="ARBA00023136"/>
    </source>
</evidence>
<dbReference type="SUPFAM" id="SSF103473">
    <property type="entry name" value="MFS general substrate transporter"/>
    <property type="match status" value="1"/>
</dbReference>
<dbReference type="GO" id="GO:0005886">
    <property type="term" value="C:plasma membrane"/>
    <property type="evidence" value="ECO:0007669"/>
    <property type="project" value="UniProtKB-SubCell"/>
</dbReference>
<evidence type="ECO:0000313" key="8">
    <source>
        <dbReference type="EMBL" id="GAX48845.1"/>
    </source>
</evidence>
<proteinExistence type="predicted"/>
<dbReference type="CDD" id="cd17504">
    <property type="entry name" value="MFS_MMR_MDR_like"/>
    <property type="match status" value="1"/>
</dbReference>
<keyword evidence="9" id="KW-1185">Reference proteome</keyword>
<reference evidence="9" key="1">
    <citation type="submission" date="2017-05" db="EMBL/GenBank/DDBJ databases">
        <title>Streptomyces olivochromogenes NBRC 3561 whole genome shotgun sequence.</title>
        <authorList>
            <person name="Dohra H."/>
            <person name="Kodani S."/>
        </authorList>
    </citation>
    <scope>NUCLEOTIDE SEQUENCE [LARGE SCALE GENOMIC DNA]</scope>
    <source>
        <strain evidence="9">NBRC 3561</strain>
    </source>
</reference>
<feature type="transmembrane region" description="Helical" evidence="6">
    <location>
        <begin position="145"/>
        <end position="167"/>
    </location>
</feature>
<feature type="transmembrane region" description="Helical" evidence="6">
    <location>
        <begin position="206"/>
        <end position="225"/>
    </location>
</feature>
<protein>
    <submittedName>
        <fullName evidence="8">MFS transporter</fullName>
    </submittedName>
</protein>
<feature type="domain" description="Major facilitator superfamily (MFS) profile" evidence="7">
    <location>
        <begin position="22"/>
        <end position="472"/>
    </location>
</feature>
<feature type="region of interest" description="Disordered" evidence="5">
    <location>
        <begin position="475"/>
        <end position="525"/>
    </location>
</feature>
<comment type="subcellular location">
    <subcellularLocation>
        <location evidence="1">Cell membrane</location>
        <topology evidence="1">Multi-pass membrane protein</topology>
    </subcellularLocation>
</comment>
<feature type="compositionally biased region" description="Low complexity" evidence="5">
    <location>
        <begin position="489"/>
        <end position="525"/>
    </location>
</feature>
<keyword evidence="4 6" id="KW-0472">Membrane</keyword>
<feature type="transmembrane region" description="Helical" evidence="6">
    <location>
        <begin position="274"/>
        <end position="295"/>
    </location>
</feature>
<evidence type="ECO:0000256" key="5">
    <source>
        <dbReference type="SAM" id="MobiDB-lite"/>
    </source>
</evidence>
<dbReference type="InterPro" id="IPR020846">
    <property type="entry name" value="MFS_dom"/>
</dbReference>
<feature type="transmembrane region" description="Helical" evidence="6">
    <location>
        <begin position="231"/>
        <end position="253"/>
    </location>
</feature>
<evidence type="ECO:0000256" key="1">
    <source>
        <dbReference type="ARBA" id="ARBA00004651"/>
    </source>
</evidence>
<dbReference type="GO" id="GO:0022857">
    <property type="term" value="F:transmembrane transporter activity"/>
    <property type="evidence" value="ECO:0007669"/>
    <property type="project" value="InterPro"/>
</dbReference>
<organism evidence="8 9">
    <name type="scientific">Streptomyces olivochromogenes</name>
    <dbReference type="NCBI Taxonomy" id="1963"/>
    <lineage>
        <taxon>Bacteria</taxon>
        <taxon>Bacillati</taxon>
        <taxon>Actinomycetota</taxon>
        <taxon>Actinomycetes</taxon>
        <taxon>Kitasatosporales</taxon>
        <taxon>Streptomycetaceae</taxon>
        <taxon>Streptomyces</taxon>
    </lineage>
</organism>
<feature type="transmembrane region" description="Helical" evidence="6">
    <location>
        <begin position="445"/>
        <end position="467"/>
    </location>
</feature>
<evidence type="ECO:0000256" key="3">
    <source>
        <dbReference type="ARBA" id="ARBA00022989"/>
    </source>
</evidence>
<evidence type="ECO:0000256" key="2">
    <source>
        <dbReference type="ARBA" id="ARBA00022692"/>
    </source>
</evidence>
<feature type="transmembrane region" description="Helical" evidence="6">
    <location>
        <begin position="21"/>
        <end position="40"/>
    </location>
</feature>
<keyword evidence="3 6" id="KW-1133">Transmembrane helix</keyword>
<sequence length="525" mass="52640">MSEALAHPSGSGTSGPPRPDTVVAVLAFAGIVVSLMQTLVIPLVPELPGYLGASASDTTWAITATLLAGAVATPVVGRLGDMYGKRRMLLASLAMLVAGSTVCALSDSLAPMVVGRTLQGLSAGVIALGISIMRDELPPERLGGATAMMSASLGIGAALGLPAAAFLADHADWHLLFWTAAGFGVVAAVLVVTLVPESSARTGGRFDLVGAAGLSAALLCLLLAISKGADWGWASATTVALFTVAVAVLLVWGRWELRARQPLVDLRTTARRQVLFTNLASAVFGFSMFAMALVLPQLLQLPKATGYGLGQSMMVVGLVMAPNGLVMMATAPLSARISRTKGPKVTLMLGALVVAAGYGLSVTMMSAIWQLVLVSSIIGAGVGLAYGAMPSLVMGAVPVSETAAANSLNTLMRSIGTSVSSAVAGVTLAQLTTTFGSVALPSENAFRVVMAIGSGAALVAFGFAACLPRRSPLAGTPSAPVTGDPSTPADTSEGTSEGTSAGTSAGTSTGTSADTSAGTAVETRP</sequence>
<accession>A0A250V3W7</accession>
<dbReference type="Pfam" id="PF07690">
    <property type="entry name" value="MFS_1"/>
    <property type="match status" value="1"/>
</dbReference>